<dbReference type="RefSeq" id="WP_120782657.1">
    <property type="nucleotide sequence ID" value="NZ_JBHLUP010000002.1"/>
</dbReference>
<evidence type="ECO:0000313" key="2">
    <source>
        <dbReference type="Proteomes" id="UP000279968"/>
    </source>
</evidence>
<reference evidence="1 2" key="1">
    <citation type="journal article" date="2015" name="Int. J. Syst. Evol. Microbiol.">
        <title>Micromonospora costi sp. nov., isolated from a leaf of Costus speciosus.</title>
        <authorList>
            <person name="Thawai C."/>
        </authorList>
    </citation>
    <scope>NUCLEOTIDE SEQUENCE [LARGE SCALE GENOMIC DNA]</scope>
    <source>
        <strain evidence="1 2">CS1-12</strain>
    </source>
</reference>
<name>A0A3A9ZUG6_9ACTN</name>
<dbReference type="EMBL" id="RBAN01000006">
    <property type="protein sequence ID" value="RKN51793.1"/>
    <property type="molecule type" value="Genomic_DNA"/>
</dbReference>
<proteinExistence type="predicted"/>
<dbReference type="AlphaFoldDB" id="A0A3A9ZUG6"/>
<dbReference type="Proteomes" id="UP000279968">
    <property type="component" value="Unassembled WGS sequence"/>
</dbReference>
<dbReference type="OrthoDB" id="448116at2"/>
<organism evidence="1 2">
    <name type="scientific">Micromonospora costi</name>
    <dbReference type="NCBI Taxonomy" id="1530042"/>
    <lineage>
        <taxon>Bacteria</taxon>
        <taxon>Bacillati</taxon>
        <taxon>Actinomycetota</taxon>
        <taxon>Actinomycetes</taxon>
        <taxon>Micromonosporales</taxon>
        <taxon>Micromonosporaceae</taxon>
        <taxon>Micromonospora</taxon>
    </lineage>
</organism>
<sequence length="75" mass="8059">MRCETLSWVHCTDPDDWWSGPANGIGWLGILLDGAPARLRGRVRAEYDRLAAAYLGPDGLLGLPTAAVLAAGRVR</sequence>
<gene>
    <name evidence="1" type="ORF">D7193_28160</name>
</gene>
<accession>A0A3A9ZUG6</accession>
<comment type="caution">
    <text evidence="1">The sequence shown here is derived from an EMBL/GenBank/DDBJ whole genome shotgun (WGS) entry which is preliminary data.</text>
</comment>
<keyword evidence="2" id="KW-1185">Reference proteome</keyword>
<protein>
    <submittedName>
        <fullName evidence="1">Uncharacterized protein</fullName>
    </submittedName>
</protein>
<evidence type="ECO:0000313" key="1">
    <source>
        <dbReference type="EMBL" id="RKN51793.1"/>
    </source>
</evidence>